<dbReference type="EMBL" id="LXFE01000656">
    <property type="protein sequence ID" value="OLL24721.1"/>
    <property type="molecule type" value="Genomic_DNA"/>
</dbReference>
<dbReference type="OrthoDB" id="5275938at2759"/>
<dbReference type="InterPro" id="IPR011333">
    <property type="entry name" value="SKP1/BTB/POZ_sf"/>
</dbReference>
<dbReference type="Proteomes" id="UP000186594">
    <property type="component" value="Unassembled WGS sequence"/>
</dbReference>
<dbReference type="AlphaFoldDB" id="A0A1U7LQC4"/>
<evidence type="ECO:0000313" key="1">
    <source>
        <dbReference type="EMBL" id="OLL24721.1"/>
    </source>
</evidence>
<gene>
    <name evidence="1" type="ORF">NEOLI_003674</name>
</gene>
<protein>
    <recommendedName>
        <fullName evidence="3">BTB domain-containing protein</fullName>
    </recommendedName>
</protein>
<name>A0A1U7LQC4_NEOID</name>
<dbReference type="Gene3D" id="3.30.710.10">
    <property type="entry name" value="Potassium Channel Kv1.1, Chain A"/>
    <property type="match status" value="1"/>
</dbReference>
<evidence type="ECO:0000313" key="2">
    <source>
        <dbReference type="Proteomes" id="UP000186594"/>
    </source>
</evidence>
<proteinExistence type="predicted"/>
<comment type="caution">
    <text evidence="1">The sequence shown here is derived from an EMBL/GenBank/DDBJ whole genome shotgun (WGS) entry which is preliminary data.</text>
</comment>
<sequence>MKTEISPKCYLKQPPIQDMKSDEKAFATAIKSDTVLQTAKGRYYVSSLALRLSSPVFAAMLEGGFSESVSIDTKEEPLNELILDKAQEKEAVYRIVLCGDDDEDSLIRYLRVIHYQHISIDAIQDLYSQVLFANKYDIKEALRDTFELAFINLYTQLPIQGNAAIMTYGAILLSNHRMWETSIHQLAFGHKSEVQSKVYFVLPGKLVSTIDSIRSSIPDLLEGACISILASIRDCKFPDSGIRYCKKPTLGEVYALLSPYLSKESFDGDIIHFLKDEFYTHCSEEGSCHYCEDLGGGNASGHITSWVRGIMCTNRAGMLKLTSDLAIEDFQLS</sequence>
<accession>A0A1U7LQC4</accession>
<reference evidence="1 2" key="1">
    <citation type="submission" date="2016-04" db="EMBL/GenBank/DDBJ databases">
        <title>Evolutionary innovation and constraint leading to complex multicellularity in the Ascomycota.</title>
        <authorList>
            <person name="Cisse O."/>
            <person name="Nguyen A."/>
            <person name="Hewitt D.A."/>
            <person name="Jedd G."/>
            <person name="Stajich J.E."/>
        </authorList>
    </citation>
    <scope>NUCLEOTIDE SEQUENCE [LARGE SCALE GENOMIC DNA]</scope>
    <source>
        <strain evidence="1 2">DAH-3</strain>
    </source>
</reference>
<evidence type="ECO:0008006" key="3">
    <source>
        <dbReference type="Google" id="ProtNLM"/>
    </source>
</evidence>
<keyword evidence="2" id="KW-1185">Reference proteome</keyword>
<organism evidence="1 2">
    <name type="scientific">Neolecta irregularis (strain DAH-3)</name>
    <dbReference type="NCBI Taxonomy" id="1198029"/>
    <lineage>
        <taxon>Eukaryota</taxon>
        <taxon>Fungi</taxon>
        <taxon>Dikarya</taxon>
        <taxon>Ascomycota</taxon>
        <taxon>Taphrinomycotina</taxon>
        <taxon>Neolectales</taxon>
        <taxon>Neolectaceae</taxon>
        <taxon>Neolecta</taxon>
    </lineage>
</organism>